<dbReference type="EMBL" id="RCZM01000003">
    <property type="protein sequence ID" value="TPG17384.1"/>
    <property type="molecule type" value="Genomic_DNA"/>
</dbReference>
<dbReference type="PANTHER" id="PTHR43537">
    <property type="entry name" value="TRANSCRIPTIONAL REGULATOR, GNTR FAMILY"/>
    <property type="match status" value="1"/>
</dbReference>
<dbReference type="Pfam" id="PF07729">
    <property type="entry name" value="FCD"/>
    <property type="match status" value="1"/>
</dbReference>
<accession>A0A502CXI7</accession>
<dbReference type="SMART" id="SM00345">
    <property type="entry name" value="HTH_GNTR"/>
    <property type="match status" value="1"/>
</dbReference>
<dbReference type="RefSeq" id="WP_140739478.1">
    <property type="nucleotide sequence ID" value="NZ_RCZM01000003.1"/>
</dbReference>
<dbReference type="SUPFAM" id="SSF48008">
    <property type="entry name" value="GntR ligand-binding domain-like"/>
    <property type="match status" value="1"/>
</dbReference>
<comment type="caution">
    <text evidence="5">The sequence shown here is derived from an EMBL/GenBank/DDBJ whole genome shotgun (WGS) entry which is preliminary data.</text>
</comment>
<evidence type="ECO:0000256" key="2">
    <source>
        <dbReference type="ARBA" id="ARBA00023125"/>
    </source>
</evidence>
<evidence type="ECO:0000256" key="3">
    <source>
        <dbReference type="ARBA" id="ARBA00023163"/>
    </source>
</evidence>
<dbReference type="InterPro" id="IPR036390">
    <property type="entry name" value="WH_DNA-bd_sf"/>
</dbReference>
<feature type="domain" description="HTH gntR-type" evidence="4">
    <location>
        <begin position="8"/>
        <end position="75"/>
    </location>
</feature>
<evidence type="ECO:0000313" key="5">
    <source>
        <dbReference type="EMBL" id="TPG17384.1"/>
    </source>
</evidence>
<dbReference type="InterPro" id="IPR000524">
    <property type="entry name" value="Tscrpt_reg_HTH_GntR"/>
</dbReference>
<dbReference type="Pfam" id="PF00392">
    <property type="entry name" value="GntR"/>
    <property type="match status" value="1"/>
</dbReference>
<sequence>MVDRPRRASGGQLVYAELRRQILDLELKPGQRLYEPDLASRMQVSRTPLREALRLLLAEDLLDQLPTGGMVVRQLSAREIEELYSVRGALEGLMAAEAATRLDDVGAATLRRLVDRNEKLVDLPTDAMNAGHDFHLAIAEIAGHEWASRLHSQVDGQMARYRAFTNQSQERRTAALREHQDILDALVARDPARAHAVAQAHVLAARDTALKAISDRLEQSG</sequence>
<dbReference type="AlphaFoldDB" id="A0A502CXI7"/>
<dbReference type="PANTHER" id="PTHR43537:SF24">
    <property type="entry name" value="GLUCONATE OPERON TRANSCRIPTIONAL REPRESSOR"/>
    <property type="match status" value="1"/>
</dbReference>
<dbReference type="Proteomes" id="UP000317722">
    <property type="component" value="Unassembled WGS sequence"/>
</dbReference>
<organism evidence="5 6">
    <name type="scientific">Pedococcus bigeumensis</name>
    <dbReference type="NCBI Taxonomy" id="433644"/>
    <lineage>
        <taxon>Bacteria</taxon>
        <taxon>Bacillati</taxon>
        <taxon>Actinomycetota</taxon>
        <taxon>Actinomycetes</taxon>
        <taxon>Micrococcales</taxon>
        <taxon>Intrasporangiaceae</taxon>
        <taxon>Pedococcus</taxon>
    </lineage>
</organism>
<proteinExistence type="predicted"/>
<gene>
    <name evidence="5" type="ORF">EAH86_09190</name>
</gene>
<dbReference type="Gene3D" id="1.20.120.530">
    <property type="entry name" value="GntR ligand-binding domain-like"/>
    <property type="match status" value="1"/>
</dbReference>
<dbReference type="InterPro" id="IPR036388">
    <property type="entry name" value="WH-like_DNA-bd_sf"/>
</dbReference>
<dbReference type="InterPro" id="IPR011711">
    <property type="entry name" value="GntR_C"/>
</dbReference>
<dbReference type="GO" id="GO:0003700">
    <property type="term" value="F:DNA-binding transcription factor activity"/>
    <property type="evidence" value="ECO:0007669"/>
    <property type="project" value="InterPro"/>
</dbReference>
<dbReference type="InterPro" id="IPR008920">
    <property type="entry name" value="TF_FadR/GntR_C"/>
</dbReference>
<keyword evidence="1" id="KW-0805">Transcription regulation</keyword>
<evidence type="ECO:0000313" key="6">
    <source>
        <dbReference type="Proteomes" id="UP000317722"/>
    </source>
</evidence>
<protein>
    <submittedName>
        <fullName evidence="5">GntR family transcriptional regulator</fullName>
    </submittedName>
</protein>
<evidence type="ECO:0000259" key="4">
    <source>
        <dbReference type="PROSITE" id="PS50949"/>
    </source>
</evidence>
<dbReference type="GO" id="GO:0003677">
    <property type="term" value="F:DNA binding"/>
    <property type="evidence" value="ECO:0007669"/>
    <property type="project" value="UniProtKB-KW"/>
</dbReference>
<dbReference type="SUPFAM" id="SSF46785">
    <property type="entry name" value="Winged helix' DNA-binding domain"/>
    <property type="match status" value="1"/>
</dbReference>
<keyword evidence="6" id="KW-1185">Reference proteome</keyword>
<keyword evidence="3" id="KW-0804">Transcription</keyword>
<name>A0A502CXI7_9MICO</name>
<reference evidence="5 6" key="1">
    <citation type="journal article" date="2019" name="Environ. Microbiol.">
        <title>Species interactions and distinct microbial communities in high Arctic permafrost affected cryosols are associated with the CH4 and CO2 gas fluxes.</title>
        <authorList>
            <person name="Altshuler I."/>
            <person name="Hamel J."/>
            <person name="Turney S."/>
            <person name="Magnuson E."/>
            <person name="Levesque R."/>
            <person name="Greer C."/>
            <person name="Whyte L.G."/>
        </authorList>
    </citation>
    <scope>NUCLEOTIDE SEQUENCE [LARGE SCALE GENOMIC DNA]</scope>
    <source>
        <strain evidence="5 6">S9.3A</strain>
    </source>
</reference>
<keyword evidence="2" id="KW-0238">DNA-binding</keyword>
<dbReference type="SMART" id="SM00895">
    <property type="entry name" value="FCD"/>
    <property type="match status" value="1"/>
</dbReference>
<dbReference type="OrthoDB" id="8680240at2"/>
<evidence type="ECO:0000256" key="1">
    <source>
        <dbReference type="ARBA" id="ARBA00023015"/>
    </source>
</evidence>
<dbReference type="Gene3D" id="1.10.10.10">
    <property type="entry name" value="Winged helix-like DNA-binding domain superfamily/Winged helix DNA-binding domain"/>
    <property type="match status" value="1"/>
</dbReference>
<dbReference type="PROSITE" id="PS50949">
    <property type="entry name" value="HTH_GNTR"/>
    <property type="match status" value="1"/>
</dbReference>